<evidence type="ECO:0000313" key="1">
    <source>
        <dbReference type="EMBL" id="TWT73782.1"/>
    </source>
</evidence>
<dbReference type="Proteomes" id="UP000318478">
    <property type="component" value="Unassembled WGS sequence"/>
</dbReference>
<reference evidence="1 2" key="1">
    <citation type="submission" date="2019-02" db="EMBL/GenBank/DDBJ databases">
        <title>Deep-cultivation of Planctomycetes and their phenomic and genomic characterization uncovers novel biology.</title>
        <authorList>
            <person name="Wiegand S."/>
            <person name="Jogler M."/>
            <person name="Boedeker C."/>
            <person name="Pinto D."/>
            <person name="Vollmers J."/>
            <person name="Rivas-Marin E."/>
            <person name="Kohn T."/>
            <person name="Peeters S.H."/>
            <person name="Heuer A."/>
            <person name="Rast P."/>
            <person name="Oberbeckmann S."/>
            <person name="Bunk B."/>
            <person name="Jeske O."/>
            <person name="Meyerdierks A."/>
            <person name="Storesund J.E."/>
            <person name="Kallscheuer N."/>
            <person name="Luecker S."/>
            <person name="Lage O.M."/>
            <person name="Pohl T."/>
            <person name="Merkel B.J."/>
            <person name="Hornburger P."/>
            <person name="Mueller R.-W."/>
            <person name="Bruemmer F."/>
            <person name="Labrenz M."/>
            <person name="Spormann A.M."/>
            <person name="Op Den Camp H."/>
            <person name="Overmann J."/>
            <person name="Amann R."/>
            <person name="Jetten M.S.M."/>
            <person name="Mascher T."/>
            <person name="Medema M.H."/>
            <person name="Devos D.P."/>
            <person name="Kaster A.-K."/>
            <person name="Ovreas L."/>
            <person name="Rohde M."/>
            <person name="Galperin M.Y."/>
            <person name="Jogler C."/>
        </authorList>
    </citation>
    <scope>NUCLEOTIDE SEQUENCE [LARGE SCALE GENOMIC DNA]</scope>
    <source>
        <strain evidence="1 2">Pla123a</strain>
    </source>
</reference>
<sequence length="162" mass="17687">MARQEIPREDLLRDARALVRRGEFHVEGIEEPVVIGFRQGGAASVYFGEDPAVHFTSDGLLRRGFIGGSLYKAVEGQLVRMQRVRTDSEVQLQSRTLDAAPQQELLDSLRGRLQTLAERLSAGRYILAGQAPTEGSIDTAAGEWLAGLLVHPLRVADAPNVA</sequence>
<organism evidence="1 2">
    <name type="scientific">Posidoniimonas polymericola</name>
    <dbReference type="NCBI Taxonomy" id="2528002"/>
    <lineage>
        <taxon>Bacteria</taxon>
        <taxon>Pseudomonadati</taxon>
        <taxon>Planctomycetota</taxon>
        <taxon>Planctomycetia</taxon>
        <taxon>Pirellulales</taxon>
        <taxon>Lacipirellulaceae</taxon>
        <taxon>Posidoniimonas</taxon>
    </lineage>
</organism>
<dbReference type="AlphaFoldDB" id="A0A5C5YHZ4"/>
<gene>
    <name evidence="1" type="ORF">Pla123a_36760</name>
</gene>
<comment type="caution">
    <text evidence="1">The sequence shown here is derived from an EMBL/GenBank/DDBJ whole genome shotgun (WGS) entry which is preliminary data.</text>
</comment>
<evidence type="ECO:0000313" key="2">
    <source>
        <dbReference type="Proteomes" id="UP000318478"/>
    </source>
</evidence>
<keyword evidence="2" id="KW-1185">Reference proteome</keyword>
<proteinExistence type="predicted"/>
<name>A0A5C5YHZ4_9BACT</name>
<dbReference type="OrthoDB" id="286365at2"/>
<accession>A0A5C5YHZ4</accession>
<dbReference type="EMBL" id="SJPO01000009">
    <property type="protein sequence ID" value="TWT73782.1"/>
    <property type="molecule type" value="Genomic_DNA"/>
</dbReference>
<dbReference type="RefSeq" id="WP_146589586.1">
    <property type="nucleotide sequence ID" value="NZ_SJPO01000009.1"/>
</dbReference>
<protein>
    <submittedName>
        <fullName evidence="1">Uncharacterized protein</fullName>
    </submittedName>
</protein>